<dbReference type="PANTHER" id="PTHR34071:SF2">
    <property type="entry name" value="FLAVIN-NUCLEOTIDE-BINDING PROTEIN"/>
    <property type="match status" value="1"/>
</dbReference>
<sequence>MPRQELKYPQGPLNTVIRYGHNAHYDLETIHAIINSSPVSHITFNPPPSPPSTDPLLPTSPHTYPITLPLLCRTGNFTSPSSSTQNLYLHLSTSSRLYRLLPHPLTITTTHVDGLVLSLSPFSHSLNYRSATIFGVGEAVDDPAEKLYALELLTNGICPGRWDPQNVRLPPTKAELAGTGVVRVRVETGVAKVRVGGPGEERTDLGDEGVRERVWTGVVPCWTQWGEPVRGGGGRVEEVPEYLRAVLGEWNREG</sequence>
<dbReference type="Gene3D" id="2.30.110.10">
    <property type="entry name" value="Electron Transport, Fmn-binding Protein, Chain A"/>
    <property type="match status" value="1"/>
</dbReference>
<dbReference type="STRING" id="341454.A0A4S2MM96"/>
<dbReference type="PANTHER" id="PTHR34071">
    <property type="entry name" value="5-NITROIMIDAZOLE ANTIBIOTICS RESISTANCE PROTEIN, NIMA-FAMILY-RELATED PROTEIN-RELATED"/>
    <property type="match status" value="1"/>
</dbReference>
<proteinExistence type="predicted"/>
<dbReference type="Proteomes" id="UP000298138">
    <property type="component" value="Unassembled WGS sequence"/>
</dbReference>
<dbReference type="EMBL" id="ML220144">
    <property type="protein sequence ID" value="TGZ78216.1"/>
    <property type="molecule type" value="Genomic_DNA"/>
</dbReference>
<dbReference type="SUPFAM" id="SSF50475">
    <property type="entry name" value="FMN-binding split barrel"/>
    <property type="match status" value="1"/>
</dbReference>
<protein>
    <submittedName>
        <fullName evidence="1">Uncharacterized protein</fullName>
    </submittedName>
</protein>
<dbReference type="Pfam" id="PF12900">
    <property type="entry name" value="Pyridox_ox_2"/>
    <property type="match status" value="1"/>
</dbReference>
<dbReference type="OrthoDB" id="444432at2759"/>
<reference evidence="1 2" key="1">
    <citation type="submission" date="2019-04" db="EMBL/GenBank/DDBJ databases">
        <title>Comparative genomics and transcriptomics to analyze fruiting body development in filamentous ascomycetes.</title>
        <authorList>
            <consortium name="DOE Joint Genome Institute"/>
            <person name="Lutkenhaus R."/>
            <person name="Traeger S."/>
            <person name="Breuer J."/>
            <person name="Kuo A."/>
            <person name="Lipzen A."/>
            <person name="Pangilinan J."/>
            <person name="Dilworth D."/>
            <person name="Sandor L."/>
            <person name="Poggeler S."/>
            <person name="Barry K."/>
            <person name="Grigoriev I.V."/>
            <person name="Nowrousian M."/>
        </authorList>
    </citation>
    <scope>NUCLEOTIDE SEQUENCE [LARGE SCALE GENOMIC DNA]</scope>
    <source>
        <strain evidence="1 2">CBS 389.68</strain>
    </source>
</reference>
<dbReference type="InParanoid" id="A0A4S2MM96"/>
<gene>
    <name evidence="1" type="ORF">EX30DRAFT_290181</name>
</gene>
<dbReference type="InterPro" id="IPR024747">
    <property type="entry name" value="Pyridox_Oxase-rel"/>
</dbReference>
<keyword evidence="2" id="KW-1185">Reference proteome</keyword>
<dbReference type="InterPro" id="IPR012349">
    <property type="entry name" value="Split_barrel_FMN-bd"/>
</dbReference>
<feature type="non-terminal residue" evidence="1">
    <location>
        <position position="254"/>
    </location>
</feature>
<evidence type="ECO:0000313" key="1">
    <source>
        <dbReference type="EMBL" id="TGZ78216.1"/>
    </source>
</evidence>
<name>A0A4S2MM96_9PEZI</name>
<evidence type="ECO:0000313" key="2">
    <source>
        <dbReference type="Proteomes" id="UP000298138"/>
    </source>
</evidence>
<dbReference type="AlphaFoldDB" id="A0A4S2MM96"/>
<accession>A0A4S2MM96</accession>
<organism evidence="1 2">
    <name type="scientific">Ascodesmis nigricans</name>
    <dbReference type="NCBI Taxonomy" id="341454"/>
    <lineage>
        <taxon>Eukaryota</taxon>
        <taxon>Fungi</taxon>
        <taxon>Dikarya</taxon>
        <taxon>Ascomycota</taxon>
        <taxon>Pezizomycotina</taxon>
        <taxon>Pezizomycetes</taxon>
        <taxon>Pezizales</taxon>
        <taxon>Ascodesmidaceae</taxon>
        <taxon>Ascodesmis</taxon>
    </lineage>
</organism>